<dbReference type="EMBL" id="BNCP01000086">
    <property type="protein sequence ID" value="GIL93008.1"/>
    <property type="molecule type" value="Genomic_DNA"/>
</dbReference>
<dbReference type="Proteomes" id="UP000747110">
    <property type="component" value="Unassembled WGS sequence"/>
</dbReference>
<proteinExistence type="predicted"/>
<evidence type="ECO:0000313" key="1">
    <source>
        <dbReference type="EMBL" id="GIL93008.1"/>
    </source>
</evidence>
<comment type="caution">
    <text evidence="1">The sequence shown here is derived from an EMBL/GenBank/DDBJ whole genome shotgun (WGS) entry which is preliminary data.</text>
</comment>
<accession>A0A8J4FXC2</accession>
<keyword evidence="2" id="KW-1185">Reference proteome</keyword>
<organism evidence="1 2">
    <name type="scientific">Volvox reticuliferus</name>
    <dbReference type="NCBI Taxonomy" id="1737510"/>
    <lineage>
        <taxon>Eukaryota</taxon>
        <taxon>Viridiplantae</taxon>
        <taxon>Chlorophyta</taxon>
        <taxon>core chlorophytes</taxon>
        <taxon>Chlorophyceae</taxon>
        <taxon>CS clade</taxon>
        <taxon>Chlamydomonadales</taxon>
        <taxon>Volvocaceae</taxon>
        <taxon>Volvox</taxon>
    </lineage>
</organism>
<evidence type="ECO:0000313" key="2">
    <source>
        <dbReference type="Proteomes" id="UP000747110"/>
    </source>
</evidence>
<protein>
    <submittedName>
        <fullName evidence="1">Uncharacterized protein</fullName>
    </submittedName>
</protein>
<gene>
    <name evidence="1" type="ORF">Vretifemale_20492</name>
</gene>
<reference evidence="1" key="1">
    <citation type="journal article" date="2021" name="Proc. Natl. Acad. Sci. U.S.A.">
        <title>Three genomes in the algal genus Volvox reveal the fate of a haploid sex-determining region after a transition to homothallism.</title>
        <authorList>
            <person name="Yamamoto K."/>
            <person name="Hamaji T."/>
            <person name="Kawai-Toyooka H."/>
            <person name="Matsuzaki R."/>
            <person name="Takahashi F."/>
            <person name="Nishimura Y."/>
            <person name="Kawachi M."/>
            <person name="Noguchi H."/>
            <person name="Minakuchi Y."/>
            <person name="Umen J.G."/>
            <person name="Toyoda A."/>
            <person name="Nozaki H."/>
        </authorList>
    </citation>
    <scope>NUCLEOTIDE SEQUENCE</scope>
    <source>
        <strain evidence="1">NIES-3786</strain>
    </source>
</reference>
<name>A0A8J4FXC2_9CHLO</name>
<dbReference type="AlphaFoldDB" id="A0A8J4FXC2"/>
<sequence>MLATADMPPEAHCALLQALMPVPVPPHHVADFLARLNIPRPAAAAGAANAVGASLMDAAERSLPGAGGAAIRRLAMTPGQAAQLPMLRTRQVPPTALPVVVPPPRPPR</sequence>